<evidence type="ECO:0000313" key="7">
    <source>
        <dbReference type="Proteomes" id="UP000556026"/>
    </source>
</evidence>
<dbReference type="GO" id="GO:0019464">
    <property type="term" value="P:glycine decarboxylation via glycine cleavage system"/>
    <property type="evidence" value="ECO:0007669"/>
    <property type="project" value="UniProtKB-UniRule"/>
</dbReference>
<dbReference type="PANTHER" id="PTHR11715">
    <property type="entry name" value="GLYCINE CLEAVAGE SYSTEM H PROTEIN"/>
    <property type="match status" value="1"/>
</dbReference>
<comment type="cofactor">
    <cofactor evidence="3">
        <name>(R)-lipoate</name>
        <dbReference type="ChEBI" id="CHEBI:83088"/>
    </cofactor>
    <text evidence="3">Binds 1 lipoyl cofactor covalently.</text>
</comment>
<organism evidence="6 7">
    <name type="scientific">Geomonas silvestris</name>
    <dbReference type="NCBI Taxonomy" id="2740184"/>
    <lineage>
        <taxon>Bacteria</taxon>
        <taxon>Pseudomonadati</taxon>
        <taxon>Thermodesulfobacteriota</taxon>
        <taxon>Desulfuromonadia</taxon>
        <taxon>Geobacterales</taxon>
        <taxon>Geobacteraceae</taxon>
        <taxon>Geomonas</taxon>
    </lineage>
</organism>
<evidence type="ECO:0000256" key="4">
    <source>
        <dbReference type="PIRSR" id="PIRSR617453-50"/>
    </source>
</evidence>
<dbReference type="Proteomes" id="UP000556026">
    <property type="component" value="Unassembled WGS sequence"/>
</dbReference>
<dbReference type="PANTHER" id="PTHR11715:SF3">
    <property type="entry name" value="GLYCINE CLEAVAGE SYSTEM H PROTEIN-RELATED"/>
    <property type="match status" value="1"/>
</dbReference>
<dbReference type="InterPro" id="IPR011053">
    <property type="entry name" value="Single_hybrid_motif"/>
</dbReference>
<evidence type="ECO:0000256" key="3">
    <source>
        <dbReference type="HAMAP-Rule" id="MF_00272"/>
    </source>
</evidence>
<accession>A0A6V8MIL5</accession>
<keyword evidence="7" id="KW-1185">Reference proteome</keyword>
<evidence type="ECO:0000256" key="2">
    <source>
        <dbReference type="ARBA" id="ARBA00022823"/>
    </source>
</evidence>
<dbReference type="SUPFAM" id="SSF51230">
    <property type="entry name" value="Single hybrid motif"/>
    <property type="match status" value="1"/>
</dbReference>
<sequence>MSMYFTKEHEWVKIDGNQATVGISAHAAHELGDITFVELPQVGKTVKQFDTLAGIESVKAASDIYAPVSGKVVAVNNKLEDAPELVNESAEEDGWICRLEVANAGDVSALMDAAAYAEYLKGLE</sequence>
<dbReference type="Gene3D" id="2.40.50.100">
    <property type="match status" value="1"/>
</dbReference>
<dbReference type="InterPro" id="IPR033753">
    <property type="entry name" value="GCV_H/Fam206"/>
</dbReference>
<dbReference type="InterPro" id="IPR003016">
    <property type="entry name" value="2-oxoA_DH_lipoyl-BS"/>
</dbReference>
<gene>
    <name evidence="6" type="primary">gcvH-1</name>
    <name evidence="3" type="synonym">gcvH</name>
    <name evidence="6" type="ORF">GMST_19680</name>
</gene>
<feature type="modified residue" description="N6-lipoyllysine" evidence="3 4">
    <location>
        <position position="59"/>
    </location>
</feature>
<keyword evidence="2 3" id="KW-0450">Lipoyl</keyword>
<dbReference type="GO" id="GO:0009249">
    <property type="term" value="P:protein lipoylation"/>
    <property type="evidence" value="ECO:0007669"/>
    <property type="project" value="TreeGrafter"/>
</dbReference>
<dbReference type="Pfam" id="PF01597">
    <property type="entry name" value="GCV_H"/>
    <property type="match status" value="1"/>
</dbReference>
<dbReference type="CDD" id="cd06848">
    <property type="entry name" value="GCS_H"/>
    <property type="match status" value="1"/>
</dbReference>
<dbReference type="NCBIfam" id="TIGR00527">
    <property type="entry name" value="gcvH"/>
    <property type="match status" value="1"/>
</dbReference>
<comment type="caution">
    <text evidence="6">The sequence shown here is derived from an EMBL/GenBank/DDBJ whole genome shotgun (WGS) entry which is preliminary data.</text>
</comment>
<dbReference type="NCBIfam" id="NF002270">
    <property type="entry name" value="PRK01202.1"/>
    <property type="match status" value="1"/>
</dbReference>
<comment type="subunit">
    <text evidence="3">The glycine cleavage system is composed of four proteins: P, T, L and H.</text>
</comment>
<dbReference type="PROSITE" id="PS50968">
    <property type="entry name" value="BIOTINYL_LIPOYL"/>
    <property type="match status" value="1"/>
</dbReference>
<evidence type="ECO:0000313" key="6">
    <source>
        <dbReference type="EMBL" id="GFO59643.1"/>
    </source>
</evidence>
<reference evidence="7" key="1">
    <citation type="submission" date="2020-06" db="EMBL/GenBank/DDBJ databases">
        <title>Draft genomic sequence of Geomonas sp. Red330.</title>
        <authorList>
            <person name="Itoh H."/>
            <person name="Zhenxing X."/>
            <person name="Ushijima N."/>
            <person name="Masuda Y."/>
            <person name="Shiratori Y."/>
            <person name="Senoo K."/>
        </authorList>
    </citation>
    <scope>NUCLEOTIDE SEQUENCE [LARGE SCALE GENOMIC DNA]</scope>
    <source>
        <strain evidence="7">Red330</strain>
    </source>
</reference>
<dbReference type="RefSeq" id="WP_183354478.1">
    <property type="nucleotide sequence ID" value="NZ_BLXX01000005.1"/>
</dbReference>
<proteinExistence type="inferred from homology"/>
<protein>
    <recommendedName>
        <fullName evidence="3">Glycine cleavage system H protein</fullName>
    </recommendedName>
</protein>
<evidence type="ECO:0000256" key="1">
    <source>
        <dbReference type="ARBA" id="ARBA00009249"/>
    </source>
</evidence>
<name>A0A6V8MIL5_9BACT</name>
<comment type="similarity">
    <text evidence="1 3">Belongs to the GcvH family.</text>
</comment>
<dbReference type="AlphaFoldDB" id="A0A6V8MIL5"/>
<comment type="function">
    <text evidence="3">The glycine cleavage system catalyzes the degradation of glycine. The H protein shuttles the methylamine group of glycine from the P protein to the T protein.</text>
</comment>
<dbReference type="InterPro" id="IPR002930">
    <property type="entry name" value="GCV_H"/>
</dbReference>
<dbReference type="PROSITE" id="PS00189">
    <property type="entry name" value="LIPOYL"/>
    <property type="match status" value="1"/>
</dbReference>
<dbReference type="GO" id="GO:0005960">
    <property type="term" value="C:glycine cleavage complex"/>
    <property type="evidence" value="ECO:0007669"/>
    <property type="project" value="InterPro"/>
</dbReference>
<evidence type="ECO:0000259" key="5">
    <source>
        <dbReference type="PROSITE" id="PS50968"/>
    </source>
</evidence>
<dbReference type="InterPro" id="IPR017453">
    <property type="entry name" value="GCV_H_sub"/>
</dbReference>
<dbReference type="HAMAP" id="MF_00272">
    <property type="entry name" value="GcvH"/>
    <property type="match status" value="1"/>
</dbReference>
<dbReference type="GO" id="GO:0005829">
    <property type="term" value="C:cytosol"/>
    <property type="evidence" value="ECO:0007669"/>
    <property type="project" value="TreeGrafter"/>
</dbReference>
<dbReference type="EMBL" id="BLXX01000005">
    <property type="protein sequence ID" value="GFO59643.1"/>
    <property type="molecule type" value="Genomic_DNA"/>
</dbReference>
<dbReference type="InterPro" id="IPR000089">
    <property type="entry name" value="Biotin_lipoyl"/>
</dbReference>
<feature type="domain" description="Lipoyl-binding" evidence="5">
    <location>
        <begin position="18"/>
        <end position="100"/>
    </location>
</feature>